<name>A0A9W6U5N1_9STRA</name>
<keyword evidence="7" id="KW-1185">Reference proteome</keyword>
<comment type="caution">
    <text evidence="6">The sequence shown here is derived from an EMBL/GenBank/DDBJ whole genome shotgun (WGS) entry which is preliminary data.</text>
</comment>
<organism evidence="6 7">
    <name type="scientific">Phytophthora lilii</name>
    <dbReference type="NCBI Taxonomy" id="2077276"/>
    <lineage>
        <taxon>Eukaryota</taxon>
        <taxon>Sar</taxon>
        <taxon>Stramenopiles</taxon>
        <taxon>Oomycota</taxon>
        <taxon>Peronosporomycetes</taxon>
        <taxon>Peronosporales</taxon>
        <taxon>Peronosporaceae</taxon>
        <taxon>Phytophthora</taxon>
    </lineage>
</organism>
<evidence type="ECO:0000256" key="1">
    <source>
        <dbReference type="ARBA" id="ARBA00004613"/>
    </source>
</evidence>
<proteinExistence type="inferred from homology"/>
<dbReference type="GO" id="GO:0005576">
    <property type="term" value="C:extracellular region"/>
    <property type="evidence" value="ECO:0007669"/>
    <property type="project" value="UniProtKB-SubCell"/>
</dbReference>
<evidence type="ECO:0000256" key="4">
    <source>
        <dbReference type="ARBA" id="ARBA00023026"/>
    </source>
</evidence>
<dbReference type="Proteomes" id="UP001165083">
    <property type="component" value="Unassembled WGS sequence"/>
</dbReference>
<keyword evidence="3" id="KW-0964">Secreted</keyword>
<dbReference type="PANTHER" id="PTHR33657:SF8">
    <property type="entry name" value="DOMAIN PROTEIN, PUTATIVE (AFU_ORTHOLOGUE AFUA_5G00600)-RELATED"/>
    <property type="match status" value="1"/>
</dbReference>
<comment type="subcellular location">
    <subcellularLocation>
        <location evidence="1">Secreted</location>
    </subcellularLocation>
</comment>
<feature type="compositionally biased region" description="Low complexity" evidence="5">
    <location>
        <begin position="334"/>
        <end position="353"/>
    </location>
</feature>
<sequence length="353" mass="38529">MYPGGVISVPSSASHNQRPPHPVTISEKAAIKFKPQLKITNGCHPYPAVQANGSVSAGLKWTFLGRSGDCEGSPLGSQVYSRSAWHRDVWAIMYAWYFPKGRQATGGIGIGHRHNWEYAVVWINNPELDDPTILGVSMSAYLGYSRRAPPKAKYIDGNSVKLDYYFSDAIGNTALGLTKEAGETQELISWEQLPDVARDALSNTDWDVTPLHAGHVKMPLKDDVFNKAACDKVQPFAQPDPVTVFEKAAIKFRPQLKITDACYPHPAVQADGSVSAGVEWKFGLNRYSDCGGSPLGSQVYARSAWYMTSGPSCTLGTSQRDEKPLEWLESATDTTGSSPLSRSTTPLSTTRPF</sequence>
<feature type="region of interest" description="Disordered" evidence="5">
    <location>
        <begin position="314"/>
        <end position="353"/>
    </location>
</feature>
<dbReference type="EMBL" id="BSXW01000561">
    <property type="protein sequence ID" value="GMF25609.1"/>
    <property type="molecule type" value="Genomic_DNA"/>
</dbReference>
<evidence type="ECO:0000256" key="2">
    <source>
        <dbReference type="ARBA" id="ARBA00009520"/>
    </source>
</evidence>
<feature type="region of interest" description="Disordered" evidence="5">
    <location>
        <begin position="1"/>
        <end position="21"/>
    </location>
</feature>
<evidence type="ECO:0000256" key="3">
    <source>
        <dbReference type="ARBA" id="ARBA00022525"/>
    </source>
</evidence>
<reference evidence="6" key="1">
    <citation type="submission" date="2023-04" db="EMBL/GenBank/DDBJ databases">
        <title>Phytophthora lilii NBRC 32176.</title>
        <authorList>
            <person name="Ichikawa N."/>
            <person name="Sato H."/>
            <person name="Tonouchi N."/>
        </authorList>
    </citation>
    <scope>NUCLEOTIDE SEQUENCE</scope>
    <source>
        <strain evidence="6">NBRC 32176</strain>
    </source>
</reference>
<dbReference type="InterPro" id="IPR008701">
    <property type="entry name" value="NPP1"/>
</dbReference>
<gene>
    <name evidence="6" type="ORF">Plil01_001058600</name>
</gene>
<evidence type="ECO:0000313" key="6">
    <source>
        <dbReference type="EMBL" id="GMF25609.1"/>
    </source>
</evidence>
<dbReference type="OrthoDB" id="89086at2759"/>
<evidence type="ECO:0000313" key="7">
    <source>
        <dbReference type="Proteomes" id="UP001165083"/>
    </source>
</evidence>
<comment type="similarity">
    <text evidence="2">Belongs to the Necrosis inducing protein (NPP1) family.</text>
</comment>
<dbReference type="AlphaFoldDB" id="A0A9W6U5N1"/>
<dbReference type="Pfam" id="PF05630">
    <property type="entry name" value="NPP1"/>
    <property type="match status" value="2"/>
</dbReference>
<dbReference type="PANTHER" id="PTHR33657">
    <property type="entry name" value="DOMAIN PROTEIN, PUTATIVE (AFU_ORTHOLOGUE AFUA_5G00600)-RELATED"/>
    <property type="match status" value="1"/>
</dbReference>
<keyword evidence="4" id="KW-0843">Virulence</keyword>
<evidence type="ECO:0000256" key="5">
    <source>
        <dbReference type="SAM" id="MobiDB-lite"/>
    </source>
</evidence>
<protein>
    <submittedName>
        <fullName evidence="6">Unnamed protein product</fullName>
    </submittedName>
</protein>
<accession>A0A9W6U5N1</accession>